<reference evidence="1 2" key="1">
    <citation type="journal article" date="2015" name="Nat. Commun.">
        <title>Outbred genome sequencing and CRISPR/Cas9 gene editing in butterflies.</title>
        <authorList>
            <person name="Li X."/>
            <person name="Fan D."/>
            <person name="Zhang W."/>
            <person name="Liu G."/>
            <person name="Zhang L."/>
            <person name="Zhao L."/>
            <person name="Fang X."/>
            <person name="Chen L."/>
            <person name="Dong Y."/>
            <person name="Chen Y."/>
            <person name="Ding Y."/>
            <person name="Zhao R."/>
            <person name="Feng M."/>
            <person name="Zhu Y."/>
            <person name="Feng Y."/>
            <person name="Jiang X."/>
            <person name="Zhu D."/>
            <person name="Xiang H."/>
            <person name="Feng X."/>
            <person name="Li S."/>
            <person name="Wang J."/>
            <person name="Zhang G."/>
            <person name="Kronforst M.R."/>
            <person name="Wang W."/>
        </authorList>
    </citation>
    <scope>NUCLEOTIDE SEQUENCE [LARGE SCALE GENOMIC DNA]</scope>
    <source>
        <strain evidence="1">Ya'a_city_454_Px</strain>
        <tissue evidence="1">Whole body</tissue>
    </source>
</reference>
<proteinExistence type="predicted"/>
<sequence>MDINNTRGTADALPAFEVFGNTAEDRPFHNAAVRGKKFHPHQVVWMEPGGVSTVETYNDEHVAVGLLLLCDVMTLRQKYV</sequence>
<evidence type="ECO:0000313" key="2">
    <source>
        <dbReference type="Proteomes" id="UP000053268"/>
    </source>
</evidence>
<evidence type="ECO:0000313" key="1">
    <source>
        <dbReference type="EMBL" id="KPI96287.1"/>
    </source>
</evidence>
<accession>A0A194PSK0</accession>
<name>A0A194PSK0_PAPXU</name>
<dbReference type="EMBL" id="KQ459593">
    <property type="protein sequence ID" value="KPI96287.1"/>
    <property type="molecule type" value="Genomic_DNA"/>
</dbReference>
<protein>
    <submittedName>
        <fullName evidence="1">Uncharacterized protein</fullName>
    </submittedName>
</protein>
<dbReference type="AlphaFoldDB" id="A0A194PSK0"/>
<dbReference type="Proteomes" id="UP000053268">
    <property type="component" value="Unassembled WGS sequence"/>
</dbReference>
<keyword evidence="2" id="KW-1185">Reference proteome</keyword>
<gene>
    <name evidence="1" type="ORF">RR46_12317</name>
</gene>
<organism evidence="1 2">
    <name type="scientific">Papilio xuthus</name>
    <name type="common">Asian swallowtail butterfly</name>
    <dbReference type="NCBI Taxonomy" id="66420"/>
    <lineage>
        <taxon>Eukaryota</taxon>
        <taxon>Metazoa</taxon>
        <taxon>Ecdysozoa</taxon>
        <taxon>Arthropoda</taxon>
        <taxon>Hexapoda</taxon>
        <taxon>Insecta</taxon>
        <taxon>Pterygota</taxon>
        <taxon>Neoptera</taxon>
        <taxon>Endopterygota</taxon>
        <taxon>Lepidoptera</taxon>
        <taxon>Glossata</taxon>
        <taxon>Ditrysia</taxon>
        <taxon>Papilionoidea</taxon>
        <taxon>Papilionidae</taxon>
        <taxon>Papilioninae</taxon>
        <taxon>Papilio</taxon>
    </lineage>
</organism>